<sequence>MVTSCWCLLQDIAHMFVRVGMCEQAVTAFLKCNRPKDAVDTCVHLNQWNKAVELAKSHNMKEIGSLLARYASHLLEKNKILDAIELYRKANYFFDAAKLMFKIADEEAKKRTKPLRVKKLYVLSALLVEQYHEQMKNAQRGKVKGKTSEATSALAGLLEEDALSSASRLTDNAWRSAEAYHFFILAQRQLYE</sequence>
<keyword evidence="2" id="KW-0853">WD repeat</keyword>
<evidence type="ECO:0000256" key="1">
    <source>
        <dbReference type="ARBA" id="ARBA00004120"/>
    </source>
</evidence>
<dbReference type="GeneTree" id="ENSGT00940000155745"/>
<dbReference type="GO" id="GO:0097730">
    <property type="term" value="C:non-motile cilium"/>
    <property type="evidence" value="ECO:0007669"/>
    <property type="project" value="TreeGrafter"/>
</dbReference>
<dbReference type="PANTHER" id="PTHR12764">
    <property type="entry name" value="WD REPEAT DOMAIN-RELATED"/>
    <property type="match status" value="1"/>
</dbReference>
<accession>A0A8D0HL66</accession>
<dbReference type="GO" id="GO:1905515">
    <property type="term" value="P:non-motile cilium assembly"/>
    <property type="evidence" value="ECO:0007669"/>
    <property type="project" value="TreeGrafter"/>
</dbReference>
<evidence type="ECO:0000256" key="3">
    <source>
        <dbReference type="ARBA" id="ARBA00022737"/>
    </source>
</evidence>
<comment type="subcellular location">
    <subcellularLocation>
        <location evidence="1">Cytoplasm</location>
        <location evidence="1">Cytoskeleton</location>
        <location evidence="1">Cilium basal body</location>
    </subcellularLocation>
</comment>
<dbReference type="Proteomes" id="UP000694392">
    <property type="component" value="Unplaced"/>
</dbReference>
<dbReference type="Pfam" id="PF25170">
    <property type="entry name" value="TPR_WDR35"/>
    <property type="match status" value="1"/>
</dbReference>
<evidence type="ECO:0000259" key="4">
    <source>
        <dbReference type="Pfam" id="PF25768"/>
    </source>
</evidence>
<reference evidence="5" key="2">
    <citation type="submission" date="2025-09" db="UniProtKB">
        <authorList>
            <consortium name="Ensembl"/>
        </authorList>
    </citation>
    <scope>IDENTIFICATION</scope>
</reference>
<proteinExistence type="predicted"/>
<reference evidence="5" key="1">
    <citation type="submission" date="2025-08" db="UniProtKB">
        <authorList>
            <consortium name="Ensembl"/>
        </authorList>
    </citation>
    <scope>IDENTIFICATION</scope>
</reference>
<dbReference type="GO" id="GO:0030991">
    <property type="term" value="C:intraciliary transport particle A"/>
    <property type="evidence" value="ECO:0007669"/>
    <property type="project" value="TreeGrafter"/>
</dbReference>
<dbReference type="PANTHER" id="PTHR12764:SF5">
    <property type="entry name" value="LD29485P"/>
    <property type="match status" value="1"/>
</dbReference>
<dbReference type="GO" id="GO:0061512">
    <property type="term" value="P:protein localization to cilium"/>
    <property type="evidence" value="ECO:0007669"/>
    <property type="project" value="TreeGrafter"/>
</dbReference>
<name>A0A8D0HL66_SPHPU</name>
<dbReference type="InterPro" id="IPR057361">
    <property type="entry name" value="TPR_WDR35"/>
</dbReference>
<dbReference type="OMA" id="SAEAYHF"/>
<dbReference type="AlphaFoldDB" id="A0A8D0HL66"/>
<keyword evidence="3" id="KW-0677">Repeat</keyword>
<evidence type="ECO:0000313" key="6">
    <source>
        <dbReference type="Proteomes" id="UP000694392"/>
    </source>
</evidence>
<evidence type="ECO:0000256" key="2">
    <source>
        <dbReference type="ARBA" id="ARBA00022574"/>
    </source>
</evidence>
<dbReference type="InterPro" id="IPR057979">
    <property type="entry name" value="TPR_IFT121"/>
</dbReference>
<dbReference type="SUPFAM" id="SSF48371">
    <property type="entry name" value="ARM repeat"/>
    <property type="match status" value="1"/>
</dbReference>
<keyword evidence="6" id="KW-1185">Reference proteome</keyword>
<organism evidence="5 6">
    <name type="scientific">Sphenodon punctatus</name>
    <name type="common">Tuatara</name>
    <name type="synonym">Hatteria punctata</name>
    <dbReference type="NCBI Taxonomy" id="8508"/>
    <lineage>
        <taxon>Eukaryota</taxon>
        <taxon>Metazoa</taxon>
        <taxon>Chordata</taxon>
        <taxon>Craniata</taxon>
        <taxon>Vertebrata</taxon>
        <taxon>Euteleostomi</taxon>
        <taxon>Lepidosauria</taxon>
        <taxon>Sphenodontia</taxon>
        <taxon>Sphenodontidae</taxon>
        <taxon>Sphenodon</taxon>
    </lineage>
</organism>
<dbReference type="Ensembl" id="ENSSPUT00000023532.1">
    <property type="protein sequence ID" value="ENSSPUP00000022085.1"/>
    <property type="gene ID" value="ENSSPUG00000016946.1"/>
</dbReference>
<feature type="domain" description="IFT121-like TPR repeats" evidence="4">
    <location>
        <begin position="171"/>
        <end position="192"/>
    </location>
</feature>
<dbReference type="Gene3D" id="1.25.40.470">
    <property type="match status" value="1"/>
</dbReference>
<dbReference type="Pfam" id="PF25768">
    <property type="entry name" value="TPR_IFT121"/>
    <property type="match status" value="1"/>
</dbReference>
<dbReference type="GO" id="GO:0035721">
    <property type="term" value="P:intraciliary retrograde transport"/>
    <property type="evidence" value="ECO:0007669"/>
    <property type="project" value="TreeGrafter"/>
</dbReference>
<dbReference type="InterPro" id="IPR039857">
    <property type="entry name" value="Ift122/121"/>
</dbReference>
<evidence type="ECO:0000313" key="5">
    <source>
        <dbReference type="Ensembl" id="ENSSPUP00000022085.1"/>
    </source>
</evidence>
<dbReference type="InterPro" id="IPR016024">
    <property type="entry name" value="ARM-type_fold"/>
</dbReference>
<protein>
    <recommendedName>
        <fullName evidence="4">IFT121-like TPR repeats domain-containing protein</fullName>
    </recommendedName>
</protein>